<accession>C5M2B1</accession>
<dbReference type="Proteomes" id="UP000002037">
    <property type="component" value="Unassembled WGS sequence"/>
</dbReference>
<gene>
    <name evidence="4" type="ORF">CTRG_00200</name>
</gene>
<dbReference type="Pfam" id="PF04425">
    <property type="entry name" value="Bul1_N"/>
    <property type="match status" value="1"/>
</dbReference>
<dbReference type="OrthoDB" id="2283785at2759"/>
<evidence type="ECO:0000259" key="2">
    <source>
        <dbReference type="Pfam" id="PF04425"/>
    </source>
</evidence>
<feature type="domain" description="Bul1 C-terminal" evidence="3">
    <location>
        <begin position="854"/>
        <end position="920"/>
    </location>
</feature>
<dbReference type="KEGG" id="ctp:CTRG_00200"/>
<evidence type="ECO:0000313" key="5">
    <source>
        <dbReference type="Proteomes" id="UP000002037"/>
    </source>
</evidence>
<feature type="compositionally biased region" description="Low complexity" evidence="1">
    <location>
        <begin position="87"/>
        <end position="96"/>
    </location>
</feature>
<dbReference type="EMBL" id="GG692395">
    <property type="protein sequence ID" value="EER35461.1"/>
    <property type="molecule type" value="Genomic_DNA"/>
</dbReference>
<dbReference type="InterPro" id="IPR007519">
    <property type="entry name" value="Bul1_N"/>
</dbReference>
<dbReference type="eggNOG" id="ENOG502QSAC">
    <property type="taxonomic scope" value="Eukaryota"/>
</dbReference>
<dbReference type="STRING" id="294747.C5M2B1"/>
<evidence type="ECO:0008006" key="6">
    <source>
        <dbReference type="Google" id="ProtNLM"/>
    </source>
</evidence>
<dbReference type="AlphaFoldDB" id="C5M2B1"/>
<feature type="compositionally biased region" description="Polar residues" evidence="1">
    <location>
        <begin position="1"/>
        <end position="49"/>
    </location>
</feature>
<dbReference type="InterPro" id="IPR039634">
    <property type="entry name" value="Bul1-like"/>
</dbReference>
<evidence type="ECO:0000259" key="3">
    <source>
        <dbReference type="Pfam" id="PF04426"/>
    </source>
</evidence>
<feature type="region of interest" description="Disordered" evidence="1">
    <location>
        <begin position="164"/>
        <end position="195"/>
    </location>
</feature>
<name>C5M2B1_CANTT</name>
<dbReference type="PANTHER" id="PTHR31904">
    <property type="entry name" value="BYPASS OF STOP CODON PROTEIN 5-RELATED"/>
    <property type="match status" value="1"/>
</dbReference>
<dbReference type="GeneID" id="8301922"/>
<feature type="domain" description="Bul1 N-terminal" evidence="2">
    <location>
        <begin position="129"/>
        <end position="606"/>
    </location>
</feature>
<dbReference type="HOGENOM" id="CLU_006028_0_0_1"/>
<feature type="region of interest" description="Disordered" evidence="1">
    <location>
        <begin position="1"/>
        <end position="123"/>
    </location>
</feature>
<sequence length="923" mass="104808">MHLPNLNSSSNKAFKKSPSQDPPSYNESVSSSPISLTPQNSRSRVHTMNSIGTSSSTSLSSGKKKKNVPYRPTPEQQRQIDLLTNPSSSSSSSSLSSPPPLSSSSRKKSLSSKRNGDSGSATPVAALSTVSSHAQTEYFDVLPSFQMFQSILKRDDRQFREDLSSLPPVYGDITNSSPTPPSLSPQPSRDVNNSTNSTIDEVVNRLNEYGLAQERDDAENDEYLFEDNENINHQNGRNELSPIGSNINTQVHNQNVDVTHETYGHSPLDNIDKLRKLPHSPIDIQIYVTKQIPQPNVTNELETRLKEYTSGDFVNGYVTVTNTSDEPVQFGLFTVSLEGTIKEVERNPNAVGLNHKFSKILMKKFLKMYDLNASYGYVAVPNSAGIEYEVFSNDAADGTIMGLPDDRILQPNVKYKKFFTFKFPHRLLDNACVNSLLPHLLPPPSMGVDRTCFYNRGESIQLNKALGYGFLNVRGTPLLTKDYSFDDLSVSYTIEAKFIDRLNSEEPFSHDEINKDDQESEYAISKSSQYFLRFIPDLKEQVEYCKKFHVGGYPVNGVGGKFMQQYLKKLTWKDIQLQNLKIEHEIDEKLTKMEFTADEIKDKNLIIHDNNNSPLDHLDIKRSGDFDESEPHRNYIHNKIPIEVFGKKKKMILSSLVKIGQSTMYVEVPDQVIPYSSPRLLMKYNNGSRDDLTPENSLRPSISHMDELYNRSEEDLIDTLKLKLEFISSDSNIRAPQIQSVYTNLVFWSYSSEYPLPFEIGYDFFYTNPENQDEFIRDPVEITKNNLQIIKDQVSNYISFVKDNKISLSRDGYLYLKAIKTLGVKKDTVKDYFQTIVDPNILNHEGDWKVRQLNNKSFQYTKDLEIPLITVNKNNVNLLPSFQSCLVGRIYCLQVAVRYKGTNNDQDEYADNIVKVDIPILVG</sequence>
<dbReference type="Pfam" id="PF04426">
    <property type="entry name" value="Bul1_C"/>
    <property type="match status" value="1"/>
</dbReference>
<evidence type="ECO:0000256" key="1">
    <source>
        <dbReference type="SAM" id="MobiDB-lite"/>
    </source>
</evidence>
<protein>
    <recommendedName>
        <fullName evidence="6">Ubiquitin ligase-binding protein BUL2</fullName>
    </recommendedName>
</protein>
<dbReference type="RefSeq" id="XP_002545419.1">
    <property type="nucleotide sequence ID" value="XM_002545373.1"/>
</dbReference>
<evidence type="ECO:0000313" key="4">
    <source>
        <dbReference type="EMBL" id="EER35461.1"/>
    </source>
</evidence>
<dbReference type="PANTHER" id="PTHR31904:SF1">
    <property type="entry name" value="BYPASS OF STOP CODON PROTEIN 5-RELATED"/>
    <property type="match status" value="1"/>
</dbReference>
<proteinExistence type="predicted"/>
<feature type="compositionally biased region" description="Low complexity" evidence="1">
    <location>
        <begin position="50"/>
        <end position="61"/>
    </location>
</feature>
<organism evidence="4 5">
    <name type="scientific">Candida tropicalis (strain ATCC MYA-3404 / T1)</name>
    <name type="common">Yeast</name>
    <dbReference type="NCBI Taxonomy" id="294747"/>
    <lineage>
        <taxon>Eukaryota</taxon>
        <taxon>Fungi</taxon>
        <taxon>Dikarya</taxon>
        <taxon>Ascomycota</taxon>
        <taxon>Saccharomycotina</taxon>
        <taxon>Pichiomycetes</taxon>
        <taxon>Debaryomycetaceae</taxon>
        <taxon>Candida/Lodderomyces clade</taxon>
        <taxon>Candida</taxon>
    </lineage>
</organism>
<dbReference type="InterPro" id="IPR022794">
    <property type="entry name" value="Bul1_C"/>
</dbReference>
<reference evidence="4 5" key="1">
    <citation type="journal article" date="2009" name="Nature">
        <title>Evolution of pathogenicity and sexual reproduction in eight Candida genomes.</title>
        <authorList>
            <person name="Butler G."/>
            <person name="Rasmussen M.D."/>
            <person name="Lin M.F."/>
            <person name="Santos M.A."/>
            <person name="Sakthikumar S."/>
            <person name="Munro C.A."/>
            <person name="Rheinbay E."/>
            <person name="Grabherr M."/>
            <person name="Forche A."/>
            <person name="Reedy J.L."/>
            <person name="Agrafioti I."/>
            <person name="Arnaud M.B."/>
            <person name="Bates S."/>
            <person name="Brown A.J."/>
            <person name="Brunke S."/>
            <person name="Costanzo M.C."/>
            <person name="Fitzpatrick D.A."/>
            <person name="de Groot P.W."/>
            <person name="Harris D."/>
            <person name="Hoyer L.L."/>
            <person name="Hube B."/>
            <person name="Klis F.M."/>
            <person name="Kodira C."/>
            <person name="Lennard N."/>
            <person name="Logue M.E."/>
            <person name="Martin R."/>
            <person name="Neiman A.M."/>
            <person name="Nikolaou E."/>
            <person name="Quail M.A."/>
            <person name="Quinn J."/>
            <person name="Santos M.C."/>
            <person name="Schmitzberger F.F."/>
            <person name="Sherlock G."/>
            <person name="Shah P."/>
            <person name="Silverstein K.A."/>
            <person name="Skrzypek M.S."/>
            <person name="Soll D."/>
            <person name="Staggs R."/>
            <person name="Stansfield I."/>
            <person name="Stumpf M.P."/>
            <person name="Sudbery P.E."/>
            <person name="Srikantha T."/>
            <person name="Zeng Q."/>
            <person name="Berman J."/>
            <person name="Berriman M."/>
            <person name="Heitman J."/>
            <person name="Gow N.A."/>
            <person name="Lorenz M.C."/>
            <person name="Birren B.W."/>
            <person name="Kellis M."/>
            <person name="Cuomo C.A."/>
        </authorList>
    </citation>
    <scope>NUCLEOTIDE SEQUENCE [LARGE SCALE GENOMIC DNA]</scope>
    <source>
        <strain evidence="5">ATCC MYA-3404 / T1</strain>
    </source>
</reference>
<dbReference type="VEuPathDB" id="FungiDB:CTRG_00200"/>
<keyword evidence="5" id="KW-1185">Reference proteome</keyword>
<feature type="compositionally biased region" description="Polar residues" evidence="1">
    <location>
        <begin position="74"/>
        <end position="86"/>
    </location>
</feature>